<evidence type="ECO:0000313" key="2">
    <source>
        <dbReference type="Proteomes" id="UP000078200"/>
    </source>
</evidence>
<protein>
    <submittedName>
        <fullName evidence="1">Uncharacterized protein</fullName>
    </submittedName>
</protein>
<evidence type="ECO:0000313" key="1">
    <source>
        <dbReference type="EnsemblMetazoa" id="GAUT031513-PA"/>
    </source>
</evidence>
<accession>A0A1A9VB10</accession>
<keyword evidence="2" id="KW-1185">Reference proteome</keyword>
<sequence length="117" mass="12647">MYSSMALKLSELSMASPKPGVSTTVSLNLTPRSSISTVEASNFTVCFCFSIASGMIRSGYKSVRNRLLTSVDLPKPDSPTTIKLSLSIIKINIISLPNIGSNKLALLIALKYQTNQY</sequence>
<organism evidence="1 2">
    <name type="scientific">Glossina austeni</name>
    <name type="common">Savannah tsetse fly</name>
    <dbReference type="NCBI Taxonomy" id="7395"/>
    <lineage>
        <taxon>Eukaryota</taxon>
        <taxon>Metazoa</taxon>
        <taxon>Ecdysozoa</taxon>
        <taxon>Arthropoda</taxon>
        <taxon>Hexapoda</taxon>
        <taxon>Insecta</taxon>
        <taxon>Pterygota</taxon>
        <taxon>Neoptera</taxon>
        <taxon>Endopterygota</taxon>
        <taxon>Diptera</taxon>
        <taxon>Brachycera</taxon>
        <taxon>Muscomorpha</taxon>
        <taxon>Hippoboscoidea</taxon>
        <taxon>Glossinidae</taxon>
        <taxon>Glossina</taxon>
    </lineage>
</organism>
<dbReference type="EnsemblMetazoa" id="GAUT031513-RA">
    <property type="protein sequence ID" value="GAUT031513-PA"/>
    <property type="gene ID" value="GAUT031513"/>
</dbReference>
<dbReference type="VEuPathDB" id="VectorBase:GAUT031513"/>
<dbReference type="Proteomes" id="UP000078200">
    <property type="component" value="Unassembled WGS sequence"/>
</dbReference>
<reference evidence="1" key="1">
    <citation type="submission" date="2020-05" db="UniProtKB">
        <authorList>
            <consortium name="EnsemblMetazoa"/>
        </authorList>
    </citation>
    <scope>IDENTIFICATION</scope>
    <source>
        <strain evidence="1">TTRI</strain>
    </source>
</reference>
<proteinExistence type="predicted"/>
<name>A0A1A9VB10_GLOAU</name>
<dbReference type="AlphaFoldDB" id="A0A1A9VB10"/>